<reference evidence="2 3" key="1">
    <citation type="journal article" date="2018" name="Front. Plant Sci.">
        <title>Red Clover (Trifolium pratense) and Zigzag Clover (T. medium) - A Picture of Genomic Similarities and Differences.</title>
        <authorList>
            <person name="Dluhosova J."/>
            <person name="Istvanek J."/>
            <person name="Nedelnik J."/>
            <person name="Repkova J."/>
        </authorList>
    </citation>
    <scope>NUCLEOTIDE SEQUENCE [LARGE SCALE GENOMIC DNA]</scope>
    <source>
        <strain evidence="3">cv. 10/8</strain>
        <tissue evidence="2">Leaf</tissue>
    </source>
</reference>
<proteinExistence type="predicted"/>
<gene>
    <name evidence="2" type="ORF">A2U01_0011997</name>
</gene>
<keyword evidence="3" id="KW-1185">Reference proteome</keyword>
<dbReference type="AlphaFoldDB" id="A0A392MUU2"/>
<organism evidence="2 3">
    <name type="scientific">Trifolium medium</name>
    <dbReference type="NCBI Taxonomy" id="97028"/>
    <lineage>
        <taxon>Eukaryota</taxon>
        <taxon>Viridiplantae</taxon>
        <taxon>Streptophyta</taxon>
        <taxon>Embryophyta</taxon>
        <taxon>Tracheophyta</taxon>
        <taxon>Spermatophyta</taxon>
        <taxon>Magnoliopsida</taxon>
        <taxon>eudicotyledons</taxon>
        <taxon>Gunneridae</taxon>
        <taxon>Pentapetalae</taxon>
        <taxon>rosids</taxon>
        <taxon>fabids</taxon>
        <taxon>Fabales</taxon>
        <taxon>Fabaceae</taxon>
        <taxon>Papilionoideae</taxon>
        <taxon>50 kb inversion clade</taxon>
        <taxon>NPAAA clade</taxon>
        <taxon>Hologalegina</taxon>
        <taxon>IRL clade</taxon>
        <taxon>Trifolieae</taxon>
        <taxon>Trifolium</taxon>
    </lineage>
</organism>
<dbReference type="PANTHER" id="PTHR11439">
    <property type="entry name" value="GAG-POL-RELATED RETROTRANSPOSON"/>
    <property type="match status" value="1"/>
</dbReference>
<dbReference type="EMBL" id="LXQA010019626">
    <property type="protein sequence ID" value="MCH91073.1"/>
    <property type="molecule type" value="Genomic_DNA"/>
</dbReference>
<protein>
    <submittedName>
        <fullName evidence="2">Gag-pol polyprotein</fullName>
    </submittedName>
</protein>
<dbReference type="Pfam" id="PF07727">
    <property type="entry name" value="RVT_2"/>
    <property type="match status" value="1"/>
</dbReference>
<feature type="domain" description="Reverse transcriptase Ty1/copia-type" evidence="1">
    <location>
        <begin position="1"/>
        <end position="67"/>
    </location>
</feature>
<dbReference type="Proteomes" id="UP000265520">
    <property type="component" value="Unassembled WGS sequence"/>
</dbReference>
<evidence type="ECO:0000259" key="1">
    <source>
        <dbReference type="Pfam" id="PF07727"/>
    </source>
</evidence>
<sequence>MGVKSVILNGHLHEKVYEEQLKGFIDPTFLNHVYKPKKAFYGLKQAPRDWFERLTYLLVDRDYRKGDPDKTLSEFEMGLVRELTCFQDEKVDGLGQRLCARYQAEPKGSILTKFKKVLENIHGTCNCGILYSLAEGSTLKEYHDAGWEGSAEGRRSTSEDCSFLDNNLISWLKKKQICASLSTAGSQLVWMKPPLKKFNVVQDVGTLFCDIGMCHHFIRDLVEEDVSALKHMDIKEQLSIFIKALDAVKFQYLRGQLGICLHEEA</sequence>
<dbReference type="CDD" id="cd09272">
    <property type="entry name" value="RNase_HI_RT_Ty1"/>
    <property type="match status" value="1"/>
</dbReference>
<comment type="caution">
    <text evidence="2">The sequence shown here is derived from an EMBL/GenBank/DDBJ whole genome shotgun (WGS) entry which is preliminary data.</text>
</comment>
<dbReference type="PANTHER" id="PTHR11439:SF483">
    <property type="entry name" value="PEPTIDE SYNTHASE GLIP-LIKE, PUTATIVE (AFU_ORTHOLOGUE AFUA_3G12920)-RELATED"/>
    <property type="match status" value="1"/>
</dbReference>
<evidence type="ECO:0000313" key="3">
    <source>
        <dbReference type="Proteomes" id="UP000265520"/>
    </source>
</evidence>
<name>A0A392MUU2_9FABA</name>
<dbReference type="InterPro" id="IPR013103">
    <property type="entry name" value="RVT_2"/>
</dbReference>
<evidence type="ECO:0000313" key="2">
    <source>
        <dbReference type="EMBL" id="MCH91073.1"/>
    </source>
</evidence>
<accession>A0A392MUU2</accession>